<keyword evidence="5" id="KW-1003">Cell membrane</keyword>
<dbReference type="EMBL" id="HG917868">
    <property type="protein sequence ID" value="CDM67634.1"/>
    <property type="molecule type" value="Genomic_DNA"/>
</dbReference>
<keyword evidence="7 10" id="KW-1133">Transmembrane helix</keyword>
<evidence type="ECO:0000256" key="3">
    <source>
        <dbReference type="ARBA" id="ARBA00022106"/>
    </source>
</evidence>
<dbReference type="InterPro" id="IPR002528">
    <property type="entry name" value="MATE_fam"/>
</dbReference>
<evidence type="ECO:0000256" key="2">
    <source>
        <dbReference type="ARBA" id="ARBA00008417"/>
    </source>
</evidence>
<evidence type="ECO:0000256" key="6">
    <source>
        <dbReference type="ARBA" id="ARBA00022692"/>
    </source>
</evidence>
<dbReference type="HOGENOM" id="CLU_012893_0_0_9"/>
<feature type="transmembrane region" description="Helical" evidence="10">
    <location>
        <begin position="236"/>
        <end position="260"/>
    </location>
</feature>
<dbReference type="Pfam" id="PF01554">
    <property type="entry name" value="MatE"/>
    <property type="match status" value="2"/>
</dbReference>
<reference evidence="11 12" key="1">
    <citation type="submission" date="2013-11" db="EMBL/GenBank/DDBJ databases">
        <title>Complete genome sequence of Clostridum sp. M2/40.</title>
        <authorList>
            <person name="Wibberg D."/>
            <person name="Puehler A."/>
            <person name="Schlueter A."/>
        </authorList>
    </citation>
    <scope>NUCLEOTIDE SEQUENCE [LARGE SCALE GENOMIC DNA]</scope>
    <source>
        <strain evidence="12">M2/40</strain>
    </source>
</reference>
<dbReference type="GO" id="GO:0005886">
    <property type="term" value="C:plasma membrane"/>
    <property type="evidence" value="ECO:0007669"/>
    <property type="project" value="UniProtKB-SubCell"/>
</dbReference>
<dbReference type="InterPro" id="IPR045070">
    <property type="entry name" value="MATE_MepA-like"/>
</dbReference>
<organism evidence="11 12">
    <name type="scientific">Clostridium bornimense</name>
    <dbReference type="NCBI Taxonomy" id="1216932"/>
    <lineage>
        <taxon>Bacteria</taxon>
        <taxon>Bacillati</taxon>
        <taxon>Bacillota</taxon>
        <taxon>Clostridia</taxon>
        <taxon>Eubacteriales</taxon>
        <taxon>Clostridiaceae</taxon>
        <taxon>Clostridium</taxon>
    </lineage>
</organism>
<evidence type="ECO:0000256" key="7">
    <source>
        <dbReference type="ARBA" id="ARBA00022989"/>
    </source>
</evidence>
<feature type="transmembrane region" description="Helical" evidence="10">
    <location>
        <begin position="61"/>
        <end position="84"/>
    </location>
</feature>
<dbReference type="InterPro" id="IPR048279">
    <property type="entry name" value="MdtK-like"/>
</dbReference>
<comment type="similarity">
    <text evidence="2">Belongs to the multi antimicrobial extrusion (MATE) (TC 2.A.66.1) family. MepA subfamily.</text>
</comment>
<feature type="transmembrane region" description="Helical" evidence="10">
    <location>
        <begin position="196"/>
        <end position="216"/>
    </location>
</feature>
<keyword evidence="12" id="KW-1185">Reference proteome</keyword>
<feature type="transmembrane region" description="Helical" evidence="10">
    <location>
        <begin position="272"/>
        <end position="295"/>
    </location>
</feature>
<dbReference type="STRING" id="1216932.CM240_0469"/>
<evidence type="ECO:0000256" key="4">
    <source>
        <dbReference type="ARBA" id="ARBA00022448"/>
    </source>
</evidence>
<dbReference type="OrthoDB" id="9811110at2"/>
<gene>
    <name evidence="11" type="ORF">CM240_0469</name>
</gene>
<evidence type="ECO:0000256" key="9">
    <source>
        <dbReference type="ARBA" id="ARBA00023251"/>
    </source>
</evidence>
<keyword evidence="4" id="KW-0813">Transport</keyword>
<dbReference type="CDD" id="cd13143">
    <property type="entry name" value="MATE_MepA_like"/>
    <property type="match status" value="1"/>
</dbReference>
<feature type="transmembrane region" description="Helical" evidence="10">
    <location>
        <begin position="167"/>
        <end position="190"/>
    </location>
</feature>
<evidence type="ECO:0000256" key="5">
    <source>
        <dbReference type="ARBA" id="ARBA00022475"/>
    </source>
</evidence>
<evidence type="ECO:0000256" key="1">
    <source>
        <dbReference type="ARBA" id="ARBA00004651"/>
    </source>
</evidence>
<evidence type="ECO:0000256" key="8">
    <source>
        <dbReference type="ARBA" id="ARBA00023136"/>
    </source>
</evidence>
<dbReference type="RefSeq" id="WP_044036105.1">
    <property type="nucleotide sequence ID" value="NZ_HG917868.1"/>
</dbReference>
<dbReference type="InterPro" id="IPR051327">
    <property type="entry name" value="MATE_MepA_subfamily"/>
</dbReference>
<name>W6RVK3_9CLOT</name>
<feature type="transmembrane region" description="Helical" evidence="10">
    <location>
        <begin position="389"/>
        <end position="413"/>
    </location>
</feature>
<dbReference type="NCBIfam" id="TIGR00797">
    <property type="entry name" value="matE"/>
    <property type="match status" value="1"/>
</dbReference>
<proteinExistence type="inferred from homology"/>
<dbReference type="AlphaFoldDB" id="W6RVK3"/>
<dbReference type="Proteomes" id="UP000019426">
    <property type="component" value="Chromosome M2/40_rep1"/>
</dbReference>
<feature type="transmembrane region" description="Helical" evidence="10">
    <location>
        <begin position="138"/>
        <end position="155"/>
    </location>
</feature>
<dbReference type="PANTHER" id="PTHR43823">
    <property type="entry name" value="SPORULATION PROTEIN YKVU"/>
    <property type="match status" value="1"/>
</dbReference>
<evidence type="ECO:0000313" key="12">
    <source>
        <dbReference type="Proteomes" id="UP000019426"/>
    </source>
</evidence>
<protein>
    <recommendedName>
        <fullName evidence="3">Multidrug export protein MepA</fullName>
    </recommendedName>
</protein>
<keyword evidence="6 10" id="KW-0812">Transmembrane</keyword>
<dbReference type="PANTHER" id="PTHR43823:SF3">
    <property type="entry name" value="MULTIDRUG EXPORT PROTEIN MEPA"/>
    <property type="match status" value="1"/>
</dbReference>
<keyword evidence="9" id="KW-0046">Antibiotic resistance</keyword>
<feature type="transmembrane region" description="Helical" evidence="10">
    <location>
        <begin position="419"/>
        <end position="438"/>
    </location>
</feature>
<dbReference type="KEGG" id="clt:CM240_0469"/>
<dbReference type="PIRSF" id="PIRSF006603">
    <property type="entry name" value="DinF"/>
    <property type="match status" value="1"/>
</dbReference>
<dbReference type="GO" id="GO:0015297">
    <property type="term" value="F:antiporter activity"/>
    <property type="evidence" value="ECO:0007669"/>
    <property type="project" value="InterPro"/>
</dbReference>
<accession>W6RVK3</accession>
<evidence type="ECO:0000256" key="10">
    <source>
        <dbReference type="SAM" id="Phobius"/>
    </source>
</evidence>
<evidence type="ECO:0000313" key="11">
    <source>
        <dbReference type="EMBL" id="CDM67634.1"/>
    </source>
</evidence>
<feature type="transmembrane region" description="Helical" evidence="10">
    <location>
        <begin position="21"/>
        <end position="41"/>
    </location>
</feature>
<dbReference type="PATRIC" id="fig|1216932.3.peg.452"/>
<dbReference type="eggNOG" id="COG0534">
    <property type="taxonomic scope" value="Bacteria"/>
</dbReference>
<sequence>MNRQKILGEEPIQKLLLQYSIPAIIGMLVNALYNVVDRIFIGKIPDIGPLALTGVGVTMPIMTMILGVSMLVGIGATTSISLTLGSGNKKDGESILGNAVVLMVLMGIILTVIGLLLRNKILILFGASENTLYYATEYINIILVGTIFSISSFALNATIRADGNPKMAAATMALGCIVNIVFDYVFIFIFNLGIKGAAVATVLAQVISTLVMVYYYTKGSSNLKLKIQNLKLDISIVKRIFAIGFAPFAMQIAASAVQIIANNSLKAYGNDLSIGAMAVISSVSLIFLMPIFGINQGSQPIIGYNYGAKKYKRTKLTLKYAIVAATIIVCIGAVVIQLFPEKVISIFNSDESLLKIGVTGIRVYLFMLPLLGFQVVGSNYFQSIGKVKIATFLSLLRQVILLIPFTLILPRFFGVNGVWLAGAFSDFIASMITGIFIIREFRRVEN</sequence>
<feature type="transmembrane region" description="Helical" evidence="10">
    <location>
        <begin position="316"/>
        <end position="339"/>
    </location>
</feature>
<feature type="transmembrane region" description="Helical" evidence="10">
    <location>
        <begin position="359"/>
        <end position="377"/>
    </location>
</feature>
<feature type="transmembrane region" description="Helical" evidence="10">
    <location>
        <begin position="96"/>
        <end position="118"/>
    </location>
</feature>
<dbReference type="GO" id="GO:0046677">
    <property type="term" value="P:response to antibiotic"/>
    <property type="evidence" value="ECO:0007669"/>
    <property type="project" value="UniProtKB-KW"/>
</dbReference>
<dbReference type="GO" id="GO:0042910">
    <property type="term" value="F:xenobiotic transmembrane transporter activity"/>
    <property type="evidence" value="ECO:0007669"/>
    <property type="project" value="InterPro"/>
</dbReference>
<comment type="subcellular location">
    <subcellularLocation>
        <location evidence="1">Cell membrane</location>
        <topology evidence="1">Multi-pass membrane protein</topology>
    </subcellularLocation>
</comment>
<keyword evidence="8 10" id="KW-0472">Membrane</keyword>